<organism evidence="1 2">
    <name type="scientific">Cirrhinus mrigala</name>
    <name type="common">Mrigala</name>
    <dbReference type="NCBI Taxonomy" id="683832"/>
    <lineage>
        <taxon>Eukaryota</taxon>
        <taxon>Metazoa</taxon>
        <taxon>Chordata</taxon>
        <taxon>Craniata</taxon>
        <taxon>Vertebrata</taxon>
        <taxon>Euteleostomi</taxon>
        <taxon>Actinopterygii</taxon>
        <taxon>Neopterygii</taxon>
        <taxon>Teleostei</taxon>
        <taxon>Ostariophysi</taxon>
        <taxon>Cypriniformes</taxon>
        <taxon>Cyprinidae</taxon>
        <taxon>Labeoninae</taxon>
        <taxon>Labeonini</taxon>
        <taxon>Cirrhinus</taxon>
    </lineage>
</organism>
<keyword evidence="2" id="KW-1185">Reference proteome</keyword>
<protein>
    <submittedName>
        <fullName evidence="1">Uncharacterized protein</fullName>
    </submittedName>
</protein>
<name>A0ABD0R4F3_CIRMR</name>
<sequence length="84" mass="9255">SNTGGGSPEEAIVVETGSDEKEGLADSLPSLCLKQVFPKYTKQFNYLRVVERIAAIFLRFLGVKGTMRLGPTSFRTFIRQVISS</sequence>
<feature type="non-terminal residue" evidence="1">
    <location>
        <position position="84"/>
    </location>
</feature>
<proteinExistence type="predicted"/>
<evidence type="ECO:0000313" key="2">
    <source>
        <dbReference type="Proteomes" id="UP001529510"/>
    </source>
</evidence>
<dbReference type="AlphaFoldDB" id="A0ABD0R4F3"/>
<feature type="non-terminal residue" evidence="1">
    <location>
        <position position="1"/>
    </location>
</feature>
<comment type="caution">
    <text evidence="1">The sequence shown here is derived from an EMBL/GenBank/DDBJ whole genome shotgun (WGS) entry which is preliminary data.</text>
</comment>
<reference evidence="1 2" key="1">
    <citation type="submission" date="2024-05" db="EMBL/GenBank/DDBJ databases">
        <title>Genome sequencing and assembly of Indian major carp, Cirrhinus mrigala (Hamilton, 1822).</title>
        <authorList>
            <person name="Mohindra V."/>
            <person name="Chowdhury L.M."/>
            <person name="Lal K."/>
            <person name="Jena J.K."/>
        </authorList>
    </citation>
    <scope>NUCLEOTIDE SEQUENCE [LARGE SCALE GENOMIC DNA]</scope>
    <source>
        <strain evidence="1">CM1030</strain>
        <tissue evidence="1">Blood</tissue>
    </source>
</reference>
<dbReference type="EMBL" id="JAMKFB020000005">
    <property type="protein sequence ID" value="KAL0193299.1"/>
    <property type="molecule type" value="Genomic_DNA"/>
</dbReference>
<dbReference type="Proteomes" id="UP001529510">
    <property type="component" value="Unassembled WGS sequence"/>
</dbReference>
<evidence type="ECO:0000313" key="1">
    <source>
        <dbReference type="EMBL" id="KAL0193299.1"/>
    </source>
</evidence>
<gene>
    <name evidence="1" type="ORF">M9458_011595</name>
</gene>
<accession>A0ABD0R4F3</accession>